<dbReference type="GO" id="GO:0016616">
    <property type="term" value="F:oxidoreductase activity, acting on the CH-OH group of donors, NAD or NADP as acceptor"/>
    <property type="evidence" value="ECO:0007669"/>
    <property type="project" value="TreeGrafter"/>
</dbReference>
<dbReference type="Gene3D" id="3.40.50.720">
    <property type="entry name" value="NAD(P)-binding Rossmann-like Domain"/>
    <property type="match status" value="1"/>
</dbReference>
<dbReference type="InterPro" id="IPR002347">
    <property type="entry name" value="SDR_fam"/>
</dbReference>
<dbReference type="AlphaFoldDB" id="A0A5E7DUQ1"/>
<proteinExistence type="predicted"/>
<dbReference type="Pfam" id="PF00106">
    <property type="entry name" value="adh_short"/>
    <property type="match status" value="1"/>
</dbReference>
<dbReference type="PANTHER" id="PTHR44229:SF4">
    <property type="entry name" value="15-HYDROXYPROSTAGLANDIN DEHYDROGENASE [NAD(+)]"/>
    <property type="match status" value="1"/>
</dbReference>
<organism evidence="2 3">
    <name type="scientific">Pseudomonas fluorescens</name>
    <dbReference type="NCBI Taxonomy" id="294"/>
    <lineage>
        <taxon>Bacteria</taxon>
        <taxon>Pseudomonadati</taxon>
        <taxon>Pseudomonadota</taxon>
        <taxon>Gammaproteobacteria</taxon>
        <taxon>Pseudomonadales</taxon>
        <taxon>Pseudomonadaceae</taxon>
        <taxon>Pseudomonas</taxon>
    </lineage>
</organism>
<gene>
    <name evidence="2" type="ORF">PS691_04214</name>
</gene>
<dbReference type="OrthoDB" id="9787298at2"/>
<evidence type="ECO:0000256" key="1">
    <source>
        <dbReference type="ARBA" id="ARBA00023002"/>
    </source>
</evidence>
<dbReference type="GO" id="GO:0005737">
    <property type="term" value="C:cytoplasm"/>
    <property type="evidence" value="ECO:0007669"/>
    <property type="project" value="TreeGrafter"/>
</dbReference>
<name>A0A5E7DUQ1_PSEFL</name>
<keyword evidence="1" id="KW-0560">Oxidoreductase</keyword>
<dbReference type="EMBL" id="CABVHQ010000049">
    <property type="protein sequence ID" value="VVO21359.1"/>
    <property type="molecule type" value="Genomic_DNA"/>
</dbReference>
<accession>A0A5E7DUQ1</accession>
<dbReference type="Proteomes" id="UP000337909">
    <property type="component" value="Unassembled WGS sequence"/>
</dbReference>
<dbReference type="RefSeq" id="WP_150644066.1">
    <property type="nucleotide sequence ID" value="NZ_CABVHQ010000049.1"/>
</dbReference>
<reference evidence="2 3" key="1">
    <citation type="submission" date="2019-09" db="EMBL/GenBank/DDBJ databases">
        <authorList>
            <person name="Chandra G."/>
            <person name="Truman W A."/>
        </authorList>
    </citation>
    <scope>NUCLEOTIDE SEQUENCE [LARGE SCALE GENOMIC DNA]</scope>
    <source>
        <strain evidence="2">PS691</strain>
    </source>
</reference>
<dbReference type="InterPro" id="IPR036291">
    <property type="entry name" value="NAD(P)-bd_dom_sf"/>
</dbReference>
<sequence>MQFKDKVVLVTGAASGIGEATAQAFARAGACVMLADISAEQGQRSLALIEAEGAGQRSGRSFMHGSLVTVDGGWTAQ</sequence>
<evidence type="ECO:0000313" key="3">
    <source>
        <dbReference type="Proteomes" id="UP000337909"/>
    </source>
</evidence>
<dbReference type="SUPFAM" id="SSF51735">
    <property type="entry name" value="NAD(P)-binding Rossmann-fold domains"/>
    <property type="match status" value="1"/>
</dbReference>
<dbReference type="PANTHER" id="PTHR44229">
    <property type="entry name" value="15-HYDROXYPROSTAGLANDIN DEHYDROGENASE [NAD(+)]"/>
    <property type="match status" value="1"/>
</dbReference>
<protein>
    <submittedName>
        <fullName evidence="2">Uncharacterized protein</fullName>
    </submittedName>
</protein>
<evidence type="ECO:0000313" key="2">
    <source>
        <dbReference type="EMBL" id="VVO21359.1"/>
    </source>
</evidence>